<evidence type="ECO:0000259" key="1">
    <source>
        <dbReference type="SMART" id="SM00881"/>
    </source>
</evidence>
<reference evidence="2" key="1">
    <citation type="journal article" date="2020" name="mSystems">
        <title>Genome- and Community-Level Interaction Insights into Carbon Utilization and Element Cycling Functions of Hydrothermarchaeota in Hydrothermal Sediment.</title>
        <authorList>
            <person name="Zhou Z."/>
            <person name="Liu Y."/>
            <person name="Xu W."/>
            <person name="Pan J."/>
            <person name="Luo Z.H."/>
            <person name="Li M."/>
        </authorList>
    </citation>
    <scope>NUCLEOTIDE SEQUENCE [LARGE SCALE GENOMIC DNA]</scope>
    <source>
        <strain evidence="2">SpSt-853</strain>
    </source>
</reference>
<dbReference type="Gene3D" id="3.40.50.720">
    <property type="entry name" value="NAD(P)-binding Rossmann-like Domain"/>
    <property type="match status" value="1"/>
</dbReference>
<comment type="caution">
    <text evidence="2">The sequence shown here is derived from an EMBL/GenBank/DDBJ whole genome shotgun (WGS) entry which is preliminary data.</text>
</comment>
<name>A0A7C5AL55_9BACT</name>
<protein>
    <submittedName>
        <fullName evidence="2">CoA-binding protein</fullName>
    </submittedName>
</protein>
<dbReference type="SMART" id="SM00881">
    <property type="entry name" value="CoA_binding"/>
    <property type="match status" value="1"/>
</dbReference>
<dbReference type="SUPFAM" id="SSF51735">
    <property type="entry name" value="NAD(P)-binding Rossmann-fold domains"/>
    <property type="match status" value="1"/>
</dbReference>
<dbReference type="AlphaFoldDB" id="A0A7C5AL55"/>
<dbReference type="InterPro" id="IPR003781">
    <property type="entry name" value="CoA-bd"/>
</dbReference>
<organism evidence="2">
    <name type="scientific">Desulfobacca acetoxidans</name>
    <dbReference type="NCBI Taxonomy" id="60893"/>
    <lineage>
        <taxon>Bacteria</taxon>
        <taxon>Pseudomonadati</taxon>
        <taxon>Thermodesulfobacteriota</taxon>
        <taxon>Desulfobaccia</taxon>
        <taxon>Desulfobaccales</taxon>
        <taxon>Desulfobaccaceae</taxon>
        <taxon>Desulfobacca</taxon>
    </lineage>
</organism>
<gene>
    <name evidence="2" type="ORF">ENW48_01585</name>
</gene>
<proteinExistence type="predicted"/>
<sequence>MNETLSEPEVIKAILQKYRVVAVVGLSPKPERPSYQVAQYLKDHGYRIVPVNPGQKEILGEKCYASLKDIPFPVEIVDIFRNVEAIPGIVEEAIAVGAKAVWMQLGLTEPEAARRAREAGLEVVMDHCMKVEHARLFPEPSGAG</sequence>
<accession>A0A7C5AL55</accession>
<dbReference type="PANTHER" id="PTHR33303:SF2">
    <property type="entry name" value="COA-BINDING DOMAIN-CONTAINING PROTEIN"/>
    <property type="match status" value="1"/>
</dbReference>
<evidence type="ECO:0000313" key="2">
    <source>
        <dbReference type="EMBL" id="HGZ10893.1"/>
    </source>
</evidence>
<dbReference type="Pfam" id="PF13380">
    <property type="entry name" value="CoA_binding_2"/>
    <property type="match status" value="1"/>
</dbReference>
<dbReference type="EMBL" id="DTKJ01000014">
    <property type="protein sequence ID" value="HGZ10893.1"/>
    <property type="molecule type" value="Genomic_DNA"/>
</dbReference>
<feature type="domain" description="CoA-binding" evidence="1">
    <location>
        <begin position="15"/>
        <end position="107"/>
    </location>
</feature>
<dbReference type="InterPro" id="IPR036291">
    <property type="entry name" value="NAD(P)-bd_dom_sf"/>
</dbReference>
<dbReference type="PANTHER" id="PTHR33303">
    <property type="entry name" value="CYTOPLASMIC PROTEIN-RELATED"/>
    <property type="match status" value="1"/>
</dbReference>